<accession>A0A0J9RY66</accession>
<organism evidence="9">
    <name type="scientific">Drosophila simulans</name>
    <name type="common">Fruit fly</name>
    <dbReference type="NCBI Taxonomy" id="7240"/>
    <lineage>
        <taxon>Eukaryota</taxon>
        <taxon>Metazoa</taxon>
        <taxon>Ecdysozoa</taxon>
        <taxon>Arthropoda</taxon>
        <taxon>Hexapoda</taxon>
        <taxon>Insecta</taxon>
        <taxon>Pterygota</taxon>
        <taxon>Neoptera</taxon>
        <taxon>Endopterygota</taxon>
        <taxon>Diptera</taxon>
        <taxon>Brachycera</taxon>
        <taxon>Muscomorpha</taxon>
        <taxon>Ephydroidea</taxon>
        <taxon>Drosophilidae</taxon>
        <taxon>Drosophila</taxon>
        <taxon>Sophophora</taxon>
    </lineage>
</organism>
<dbReference type="OrthoDB" id="10019582at2759"/>
<reference evidence="9" key="3">
    <citation type="submission" date="2015-04" db="EMBL/GenBank/DDBJ databases">
        <authorList>
            <consortium name="FlyBase"/>
        </authorList>
    </citation>
    <scope>NUCLEOTIDE SEQUENCE</scope>
    <source>
        <strain evidence="9">W501</strain>
    </source>
</reference>
<evidence type="ECO:0000313" key="9">
    <source>
        <dbReference type="EMBL" id="KMZ00533.1"/>
    </source>
</evidence>
<protein>
    <submittedName>
        <fullName evidence="9">Uncharacterized protein</fullName>
    </submittedName>
</protein>
<keyword evidence="8" id="KW-0325">Glycoprotein</keyword>
<reference evidence="9" key="1">
    <citation type="journal article" date="2013" name="Genome Res.">
        <title>A second-generation assembly of the Drosophila simulans genome provides new insights into patterns of lineage-specific divergence.</title>
        <authorList>
            <person name="Hu T.T."/>
            <person name="Eisen M.B."/>
            <person name="Thornton K.R."/>
            <person name="Andolfatto P."/>
        </authorList>
    </citation>
    <scope>NUCLEOTIDE SEQUENCE [LARGE SCALE GENOMIC DNA]</scope>
    <source>
        <strain evidence="9">W501</strain>
    </source>
</reference>
<dbReference type="GO" id="GO:0000139">
    <property type="term" value="C:Golgi membrane"/>
    <property type="evidence" value="ECO:0007669"/>
    <property type="project" value="UniProtKB-SubCell"/>
</dbReference>
<keyword evidence="4" id="KW-0735">Signal-anchor</keyword>
<evidence type="ECO:0000256" key="5">
    <source>
        <dbReference type="ARBA" id="ARBA00022989"/>
    </source>
</evidence>
<dbReference type="GO" id="GO:0008146">
    <property type="term" value="F:sulfotransferase activity"/>
    <property type="evidence" value="ECO:0007669"/>
    <property type="project" value="InterPro"/>
</dbReference>
<keyword evidence="3" id="KW-0812">Transmembrane</keyword>
<evidence type="ECO:0000256" key="3">
    <source>
        <dbReference type="ARBA" id="ARBA00022692"/>
    </source>
</evidence>
<evidence type="ECO:0000256" key="6">
    <source>
        <dbReference type="ARBA" id="ARBA00023034"/>
    </source>
</evidence>
<name>A0A0J9RY66_DROSI</name>
<dbReference type="Gene3D" id="3.40.50.300">
    <property type="entry name" value="P-loop containing nucleotide triphosphate hydrolases"/>
    <property type="match status" value="1"/>
</dbReference>
<evidence type="ECO:0000256" key="8">
    <source>
        <dbReference type="ARBA" id="ARBA00023180"/>
    </source>
</evidence>
<dbReference type="EMBL" id="CM002912">
    <property type="protein sequence ID" value="KMZ00533.1"/>
    <property type="molecule type" value="Genomic_DNA"/>
</dbReference>
<dbReference type="Bgee" id="FBgn0270822">
    <property type="expression patterns" value="Expressed in embryo and 1 other cell type or tissue"/>
</dbReference>
<proteinExistence type="predicted"/>
<dbReference type="Proteomes" id="UP000035880">
    <property type="component" value="Chromosome 3L"/>
</dbReference>
<keyword evidence="7" id="KW-0472">Membrane</keyword>
<dbReference type="PANTHER" id="PTHR12129">
    <property type="entry name" value="HEPARAN SULFATE 2-O-SULFOTRANSFERASE"/>
    <property type="match status" value="1"/>
</dbReference>
<reference evidence="9" key="2">
    <citation type="submission" date="2014-06" db="EMBL/GenBank/DDBJ databases">
        <authorList>
            <person name="Hu T."/>
            <person name="Eisen M.B."/>
            <person name="Thornton K.R."/>
            <person name="Andolfatto P."/>
        </authorList>
    </citation>
    <scope>NUCLEOTIDE SEQUENCE</scope>
    <source>
        <strain evidence="9">W501</strain>
    </source>
</reference>
<evidence type="ECO:0000256" key="4">
    <source>
        <dbReference type="ARBA" id="ARBA00022968"/>
    </source>
</evidence>
<keyword evidence="6" id="KW-0333">Golgi apparatus</keyword>
<evidence type="ECO:0000256" key="7">
    <source>
        <dbReference type="ARBA" id="ARBA00023136"/>
    </source>
</evidence>
<evidence type="ECO:0000256" key="1">
    <source>
        <dbReference type="ARBA" id="ARBA00004323"/>
    </source>
</evidence>
<keyword evidence="5" id="KW-1133">Transmembrane helix</keyword>
<dbReference type="KEGG" id="dsi:Dsimw501_GD29532"/>
<dbReference type="AlphaFoldDB" id="A0A0J9RY66"/>
<evidence type="ECO:0000256" key="2">
    <source>
        <dbReference type="ARBA" id="ARBA00022679"/>
    </source>
</evidence>
<sequence>MNVEREYAVVGSWEDTNVTLAVLEAYIPRFFTDATKVYYSNTQNFTINNVSHDTHLDKDVEEYLKSSFAFEIELYMFIKQRLYKQYIAVHKNEF</sequence>
<dbReference type="InterPro" id="IPR007734">
    <property type="entry name" value="Heparan_SO4_2-O-STrfase"/>
</dbReference>
<gene>
    <name evidence="9" type="primary">Dsim\GD29532</name>
    <name evidence="9" type="ORF">Dsimw501_GD29532</name>
</gene>
<dbReference type="InterPro" id="IPR027417">
    <property type="entry name" value="P-loop_NTPase"/>
</dbReference>
<dbReference type="PANTHER" id="PTHR12129:SF20">
    <property type="entry name" value="HEPARAN SULFATE 2-O-SULFOTRANSFERASE PIPE"/>
    <property type="match status" value="1"/>
</dbReference>
<comment type="subcellular location">
    <subcellularLocation>
        <location evidence="1">Golgi apparatus membrane</location>
        <topology evidence="1">Single-pass type II membrane protein</topology>
    </subcellularLocation>
</comment>
<keyword evidence="2" id="KW-0808">Transferase</keyword>